<feature type="compositionally biased region" description="Polar residues" evidence="1">
    <location>
        <begin position="179"/>
        <end position="190"/>
    </location>
</feature>
<feature type="region of interest" description="Disordered" evidence="1">
    <location>
        <begin position="95"/>
        <end position="190"/>
    </location>
</feature>
<dbReference type="InterPro" id="IPR019324">
    <property type="entry name" value="MPP6"/>
</dbReference>
<organism evidence="2 3">
    <name type="scientific">Quillaja saponaria</name>
    <name type="common">Soap bark tree</name>
    <dbReference type="NCBI Taxonomy" id="32244"/>
    <lineage>
        <taxon>Eukaryota</taxon>
        <taxon>Viridiplantae</taxon>
        <taxon>Streptophyta</taxon>
        <taxon>Embryophyta</taxon>
        <taxon>Tracheophyta</taxon>
        <taxon>Spermatophyta</taxon>
        <taxon>Magnoliopsida</taxon>
        <taxon>eudicotyledons</taxon>
        <taxon>Gunneridae</taxon>
        <taxon>Pentapetalae</taxon>
        <taxon>rosids</taxon>
        <taxon>fabids</taxon>
        <taxon>Fabales</taxon>
        <taxon>Quillajaceae</taxon>
        <taxon>Quillaja</taxon>
    </lineage>
</organism>
<gene>
    <name evidence="2" type="ORF">O6P43_000189</name>
</gene>
<dbReference type="GO" id="GO:0000460">
    <property type="term" value="P:maturation of 5.8S rRNA"/>
    <property type="evidence" value="ECO:0007669"/>
    <property type="project" value="TreeGrafter"/>
</dbReference>
<feature type="compositionally biased region" description="Polar residues" evidence="1">
    <location>
        <begin position="142"/>
        <end position="165"/>
    </location>
</feature>
<dbReference type="PANTHER" id="PTHR13582">
    <property type="entry name" value="M-PHASE PHOSPHOPROTEIN 6"/>
    <property type="match status" value="1"/>
</dbReference>
<evidence type="ECO:0000256" key="1">
    <source>
        <dbReference type="SAM" id="MobiDB-lite"/>
    </source>
</evidence>
<dbReference type="Pfam" id="PF10175">
    <property type="entry name" value="MPP6"/>
    <property type="match status" value="1"/>
</dbReference>
<dbReference type="PANTHER" id="PTHR13582:SF0">
    <property type="entry name" value="M-PHASE PHOSPHOPROTEIN 6"/>
    <property type="match status" value="1"/>
</dbReference>
<accession>A0AAD7QG26</accession>
<dbReference type="AlphaFoldDB" id="A0AAD7QG26"/>
<reference evidence="2 3" key="1">
    <citation type="journal article" date="2023" name="Science">
        <title>Elucidation of the pathway for biosynthesis of saponin adjuvants from the soapbark tree.</title>
        <authorList>
            <person name="Reed J."/>
            <person name="Orme A."/>
            <person name="El-Demerdash A."/>
            <person name="Owen C."/>
            <person name="Martin L.B.B."/>
            <person name="Misra R.C."/>
            <person name="Kikuchi S."/>
            <person name="Rejzek M."/>
            <person name="Martin A.C."/>
            <person name="Harkess A."/>
            <person name="Leebens-Mack J."/>
            <person name="Louveau T."/>
            <person name="Stephenson M.J."/>
            <person name="Osbourn A."/>
        </authorList>
    </citation>
    <scope>NUCLEOTIDE SEQUENCE [LARGE SCALE GENOMIC DNA]</scope>
    <source>
        <strain evidence="2">S10</strain>
    </source>
</reference>
<dbReference type="KEGG" id="qsa:O6P43_000189"/>
<comment type="caution">
    <text evidence="2">The sequence shown here is derived from an EMBL/GenBank/DDBJ whole genome shotgun (WGS) entry which is preliminary data.</text>
</comment>
<dbReference type="Proteomes" id="UP001163823">
    <property type="component" value="Chromosome 1"/>
</dbReference>
<name>A0AAD7QG26_QUISA</name>
<feature type="compositionally biased region" description="Polar residues" evidence="1">
    <location>
        <begin position="117"/>
        <end position="129"/>
    </location>
</feature>
<proteinExistence type="predicted"/>
<dbReference type="EMBL" id="JARAOO010000001">
    <property type="protein sequence ID" value="KAJ7980831.1"/>
    <property type="molecule type" value="Genomic_DNA"/>
</dbReference>
<keyword evidence="3" id="KW-1185">Reference proteome</keyword>
<evidence type="ECO:0000313" key="2">
    <source>
        <dbReference type="EMBL" id="KAJ7980831.1"/>
    </source>
</evidence>
<sequence length="190" mass="21041">MEKRELSSTLRNLKFMQRATLRDEKTKKEEEVKPDGNFSTPNIVSRKCIVLIEGDPHPGALKGRMPFQSFNPSIDKLNGGEENICKLEAPMIAPGNQITTPFREDGSSTDGDGAKCSNLNRMNYESSGNLKRKQSKVVSEAQYPNKSPKNGQDGHQASPKKNSLGSFRKPKSGKLDWSVLQSSKSLSKRS</sequence>
<evidence type="ECO:0000313" key="3">
    <source>
        <dbReference type="Proteomes" id="UP001163823"/>
    </source>
</evidence>
<protein>
    <submittedName>
        <fullName evidence="2">M-phase phosphoprotein 6</fullName>
    </submittedName>
</protein>